<gene>
    <name evidence="1" type="ORF">AOQ84DRAFT_354162</name>
</gene>
<dbReference type="Proteomes" id="UP000250140">
    <property type="component" value="Unassembled WGS sequence"/>
</dbReference>
<organism evidence="1 2">
    <name type="scientific">Glonium stellatum</name>
    <dbReference type="NCBI Taxonomy" id="574774"/>
    <lineage>
        <taxon>Eukaryota</taxon>
        <taxon>Fungi</taxon>
        <taxon>Dikarya</taxon>
        <taxon>Ascomycota</taxon>
        <taxon>Pezizomycotina</taxon>
        <taxon>Dothideomycetes</taxon>
        <taxon>Pleosporomycetidae</taxon>
        <taxon>Gloniales</taxon>
        <taxon>Gloniaceae</taxon>
        <taxon>Glonium</taxon>
    </lineage>
</organism>
<dbReference type="OrthoDB" id="2408430at2759"/>
<dbReference type="AlphaFoldDB" id="A0A8E2F201"/>
<dbReference type="EMBL" id="KV749507">
    <property type="protein sequence ID" value="OCL09130.1"/>
    <property type="molecule type" value="Genomic_DNA"/>
</dbReference>
<proteinExistence type="predicted"/>
<sequence>MGRNALLPKPLPSDEVAVGQFLIHPLHPERDGFYSDKAAEAVDELNDYFIQLRYKDVFSVDQEGRFAQSYGAKFDLGKIYRQPNLLTVAAEQMVQRVSRSPHEAFEAVCADPEAREWIAGLARAGQEFFFVAGITEFKNAVFKRAALQDGGASSRLRETPIEKGAKVPRVVRRDTKLGLGTDVRLSGVFGMDVRRVRARITRPEEPHAVSDLGWYWTYYDIPGQHLQLMIGLDDPLQPDELRLMLNLSEEDVKGNLDAISSLSMHALSAAASPLLKASSPALRGRSVSPHPAMLRL</sequence>
<protein>
    <submittedName>
        <fullName evidence="1">Uncharacterized protein</fullName>
    </submittedName>
</protein>
<accession>A0A8E2F201</accession>
<reference evidence="1 2" key="1">
    <citation type="journal article" date="2016" name="Nat. Commun.">
        <title>Ectomycorrhizal ecology is imprinted in the genome of the dominant symbiotic fungus Cenococcum geophilum.</title>
        <authorList>
            <consortium name="DOE Joint Genome Institute"/>
            <person name="Peter M."/>
            <person name="Kohler A."/>
            <person name="Ohm R.A."/>
            <person name="Kuo A."/>
            <person name="Krutzmann J."/>
            <person name="Morin E."/>
            <person name="Arend M."/>
            <person name="Barry K.W."/>
            <person name="Binder M."/>
            <person name="Choi C."/>
            <person name="Clum A."/>
            <person name="Copeland A."/>
            <person name="Grisel N."/>
            <person name="Haridas S."/>
            <person name="Kipfer T."/>
            <person name="LaButti K."/>
            <person name="Lindquist E."/>
            <person name="Lipzen A."/>
            <person name="Maire R."/>
            <person name="Meier B."/>
            <person name="Mihaltcheva S."/>
            <person name="Molinier V."/>
            <person name="Murat C."/>
            <person name="Poggeler S."/>
            <person name="Quandt C.A."/>
            <person name="Sperisen C."/>
            <person name="Tritt A."/>
            <person name="Tisserant E."/>
            <person name="Crous P.W."/>
            <person name="Henrissat B."/>
            <person name="Nehls U."/>
            <person name="Egli S."/>
            <person name="Spatafora J.W."/>
            <person name="Grigoriev I.V."/>
            <person name="Martin F.M."/>
        </authorList>
    </citation>
    <scope>NUCLEOTIDE SEQUENCE [LARGE SCALE GENOMIC DNA]</scope>
    <source>
        <strain evidence="1 2">CBS 207.34</strain>
    </source>
</reference>
<name>A0A8E2F201_9PEZI</name>
<evidence type="ECO:0000313" key="2">
    <source>
        <dbReference type="Proteomes" id="UP000250140"/>
    </source>
</evidence>
<keyword evidence="2" id="KW-1185">Reference proteome</keyword>
<evidence type="ECO:0000313" key="1">
    <source>
        <dbReference type="EMBL" id="OCL09130.1"/>
    </source>
</evidence>